<dbReference type="Proteomes" id="UP000594774">
    <property type="component" value="Chromosome"/>
</dbReference>
<dbReference type="AlphaFoldDB" id="A0AB37GEP3"/>
<dbReference type="Gene3D" id="3.40.50.300">
    <property type="entry name" value="P-loop containing nucleotide triphosphate hydrolases"/>
    <property type="match status" value="1"/>
</dbReference>
<feature type="region of interest" description="Disordered" evidence="1">
    <location>
        <begin position="1"/>
        <end position="21"/>
    </location>
</feature>
<dbReference type="Proteomes" id="UP000595198">
    <property type="component" value="Chromosome"/>
</dbReference>
<protein>
    <recommendedName>
        <fullName evidence="6">Terminase</fullName>
    </recommendedName>
</protein>
<dbReference type="EMBL" id="CP066023">
    <property type="protein sequence ID" value="QQB83773.1"/>
    <property type="molecule type" value="Genomic_DNA"/>
</dbReference>
<proteinExistence type="predicted"/>
<organism evidence="2 4">
    <name type="scientific">Corynebacterium amycolatum</name>
    <dbReference type="NCBI Taxonomy" id="43765"/>
    <lineage>
        <taxon>Bacteria</taxon>
        <taxon>Bacillati</taxon>
        <taxon>Actinomycetota</taxon>
        <taxon>Actinomycetes</taxon>
        <taxon>Mycobacteriales</taxon>
        <taxon>Corynebacteriaceae</taxon>
        <taxon>Corynebacterium</taxon>
    </lineage>
</organism>
<evidence type="ECO:0000313" key="2">
    <source>
        <dbReference type="EMBL" id="QPR31896.1"/>
    </source>
</evidence>
<dbReference type="EMBL" id="CP065628">
    <property type="protein sequence ID" value="QPR31896.1"/>
    <property type="molecule type" value="Genomic_DNA"/>
</dbReference>
<name>A0AB37GEP3_CORAY</name>
<evidence type="ECO:0008006" key="6">
    <source>
        <dbReference type="Google" id="ProtNLM"/>
    </source>
</evidence>
<evidence type="ECO:0000256" key="1">
    <source>
        <dbReference type="SAM" id="MobiDB-lite"/>
    </source>
</evidence>
<evidence type="ECO:0000313" key="3">
    <source>
        <dbReference type="EMBL" id="QQB83773.1"/>
    </source>
</evidence>
<evidence type="ECO:0000313" key="5">
    <source>
        <dbReference type="Proteomes" id="UP000595198"/>
    </source>
</evidence>
<dbReference type="InterPro" id="IPR027417">
    <property type="entry name" value="P-loop_NTPase"/>
</dbReference>
<accession>A0AB37GEP3</accession>
<evidence type="ECO:0000313" key="4">
    <source>
        <dbReference type="Proteomes" id="UP000594774"/>
    </source>
</evidence>
<reference evidence="4 5" key="1">
    <citation type="submission" date="2020-12" db="EMBL/GenBank/DDBJ databases">
        <title>FDA dAtabase for Regulatory Grade micrObial Sequences (FDA-ARGOS): Supporting development and validation of Infectious Disease Dx tests.</title>
        <authorList>
            <person name="Sproer C."/>
            <person name="Gronow S."/>
            <person name="Severitt S."/>
            <person name="Schroder I."/>
            <person name="Tallon L."/>
            <person name="Sadzewicz L."/>
            <person name="Zhao X."/>
            <person name="Boylan J."/>
            <person name="Ott S."/>
            <person name="Bowen H."/>
            <person name="Vavikolanu K."/>
            <person name="Mehta A."/>
            <person name="Aluvathingal J."/>
            <person name="Nadendla S."/>
            <person name="Lowell S."/>
            <person name="Myers T."/>
            <person name="Yan Y."/>
            <person name="Sichtig H."/>
        </authorList>
    </citation>
    <scope>NUCLEOTIDE SEQUENCE [LARGE SCALE GENOMIC DNA]</scope>
    <source>
        <strain evidence="2 4">FDAARGOS_938</strain>
        <strain evidence="3 5">FDAARGOS_991</strain>
    </source>
</reference>
<gene>
    <name evidence="2" type="ORF">I6G95_05665</name>
    <name evidence="3" type="ORF">I6H48_06235</name>
</gene>
<sequence>MRSVALLGDQEPRLSSVPTGDARRGEEAVQFARWCGMTLYPWQEDFLRDMCRTDASGNWSAREVVGVVARQNGKGEVIVARELAGVFLFGEKTLFHTAHFMDTAIDAQKRLWEVIEANDELMAWWVGEYEGVPRKTTGNGKESIVFPNGAIVYFRTRTKKTGRGLSVDFLVLDECFDLPHETYAALSKLTRARERAQTLFISSPVNRFEHLHGAVMSAKRWAGIDGEPGVMFKEWSPAEDDDPFAPETWARCNPSLVDSGFGAQLADIESDARTAKNSELLLEQFMVETLARGNWVPRDGEETQEYVLDPEVWGGRFDPSPVPAGDSCVAVDVDPDGQRVAVVAAVKTTTGFHLMLNPLLQFDRPETISVVVSGVEKNDPLGVLLDPKGPSSTLVRGLNDAGVEPTEMSFKSVTAACELFLALFAEGKITHDGGARFVEALKSAVFRTGHGGGRALSKQSGSIEPLVAATFAVWGLVEFAPPEHVDVKRKTRFVGSAKPVVARQRVKTMAF</sequence>
<keyword evidence="5" id="KW-1185">Reference proteome</keyword>